<evidence type="ECO:0000313" key="1">
    <source>
        <dbReference type="EMBL" id="RTZ49447.1"/>
    </source>
</evidence>
<protein>
    <submittedName>
        <fullName evidence="1">Uncharacterized protein</fullName>
    </submittedName>
</protein>
<evidence type="ECO:0000313" key="2">
    <source>
        <dbReference type="Proteomes" id="UP000276953"/>
    </source>
</evidence>
<name>A0A432DYZ9_9FLAO</name>
<accession>A0A432DYZ9</accession>
<dbReference type="EMBL" id="RYFC01000001">
    <property type="protein sequence ID" value="RTZ49447.1"/>
    <property type="molecule type" value="Genomic_DNA"/>
</dbReference>
<comment type="caution">
    <text evidence="1">The sequence shown here is derived from an EMBL/GenBank/DDBJ whole genome shotgun (WGS) entry which is preliminary data.</text>
</comment>
<sequence>MVESGTERHQLSGTAVFDTMILAKNFEKGSSTSVKANVQDRMINQLSNEQMARLCLAILRNKELKSIWKPV</sequence>
<organism evidence="1 2">
    <name type="scientific">Chryseobacterium arthrosphaerae</name>
    <dbReference type="NCBI Taxonomy" id="651561"/>
    <lineage>
        <taxon>Bacteria</taxon>
        <taxon>Pseudomonadati</taxon>
        <taxon>Bacteroidota</taxon>
        <taxon>Flavobacteriia</taxon>
        <taxon>Flavobacteriales</taxon>
        <taxon>Weeksellaceae</taxon>
        <taxon>Chryseobacterium group</taxon>
        <taxon>Chryseobacterium</taxon>
    </lineage>
</organism>
<dbReference type="AlphaFoldDB" id="A0A432DYZ9"/>
<gene>
    <name evidence="1" type="ORF">EJ377_02015</name>
</gene>
<reference evidence="1 2" key="1">
    <citation type="submission" date="2018-12" db="EMBL/GenBank/DDBJ databases">
        <title>Draft Genome Sequence of Chryseobacterium arthrosphaerae strain ED882-96 Isolated from the Blood of a Patient with Liver Cirrhosis in Taiwan.</title>
        <authorList>
            <person name="Lin J.-N."/>
            <person name="Lai C.-H."/>
            <person name="Yang C.-H."/>
            <person name="Huang Y.-H."/>
        </authorList>
    </citation>
    <scope>NUCLEOTIDE SEQUENCE [LARGE SCALE GENOMIC DNA]</scope>
    <source>
        <strain evidence="1 2">ED882-96</strain>
    </source>
</reference>
<dbReference type="Proteomes" id="UP000276953">
    <property type="component" value="Unassembled WGS sequence"/>
</dbReference>
<proteinExistence type="predicted"/>